<proteinExistence type="predicted"/>
<feature type="region of interest" description="Disordered" evidence="1">
    <location>
        <begin position="1"/>
        <end position="155"/>
    </location>
</feature>
<evidence type="ECO:0000313" key="2">
    <source>
        <dbReference type="EMBL" id="KAJ1118384.1"/>
    </source>
</evidence>
<keyword evidence="3" id="KW-1185">Reference proteome</keyword>
<dbReference type="EMBL" id="JANPWB010000012">
    <property type="protein sequence ID" value="KAJ1118384.1"/>
    <property type="molecule type" value="Genomic_DNA"/>
</dbReference>
<accession>A0AAV7NUU2</accession>
<comment type="caution">
    <text evidence="2">The sequence shown here is derived from an EMBL/GenBank/DDBJ whole genome shotgun (WGS) entry which is preliminary data.</text>
</comment>
<organism evidence="2 3">
    <name type="scientific">Pleurodeles waltl</name>
    <name type="common">Iberian ribbed newt</name>
    <dbReference type="NCBI Taxonomy" id="8319"/>
    <lineage>
        <taxon>Eukaryota</taxon>
        <taxon>Metazoa</taxon>
        <taxon>Chordata</taxon>
        <taxon>Craniata</taxon>
        <taxon>Vertebrata</taxon>
        <taxon>Euteleostomi</taxon>
        <taxon>Amphibia</taxon>
        <taxon>Batrachia</taxon>
        <taxon>Caudata</taxon>
        <taxon>Salamandroidea</taxon>
        <taxon>Salamandridae</taxon>
        <taxon>Pleurodelinae</taxon>
        <taxon>Pleurodeles</taxon>
    </lineage>
</organism>
<evidence type="ECO:0000313" key="3">
    <source>
        <dbReference type="Proteomes" id="UP001066276"/>
    </source>
</evidence>
<sequence>MRGSEKPRERHPALTGTPNQLHKELVKVRKKKRLHEQWHREQGTGEVTRQETVAQVPRPDLGVSGSKPETHLGLRDQSATQGTELASDSISGSGGGKTRGSPKGSHSNIRTAGSRDARTPQGNYQRGLPGVSAVGSRARSSGEGRTAATTPEHAKPMVEVNAWAGIPRTESWLLPGQRR</sequence>
<dbReference type="AlphaFoldDB" id="A0AAV7NUU2"/>
<feature type="compositionally biased region" description="Polar residues" evidence="1">
    <location>
        <begin position="77"/>
        <end position="91"/>
    </location>
</feature>
<reference evidence="2" key="1">
    <citation type="journal article" date="2022" name="bioRxiv">
        <title>Sequencing and chromosome-scale assembly of the giantPleurodeles waltlgenome.</title>
        <authorList>
            <person name="Brown T."/>
            <person name="Elewa A."/>
            <person name="Iarovenko S."/>
            <person name="Subramanian E."/>
            <person name="Araus A.J."/>
            <person name="Petzold A."/>
            <person name="Susuki M."/>
            <person name="Suzuki K.-i.T."/>
            <person name="Hayashi T."/>
            <person name="Toyoda A."/>
            <person name="Oliveira C."/>
            <person name="Osipova E."/>
            <person name="Leigh N.D."/>
            <person name="Simon A."/>
            <person name="Yun M.H."/>
        </authorList>
    </citation>
    <scope>NUCLEOTIDE SEQUENCE</scope>
    <source>
        <strain evidence="2">20211129_DDA</strain>
        <tissue evidence="2">Liver</tissue>
    </source>
</reference>
<protein>
    <submittedName>
        <fullName evidence="2">Uncharacterized protein</fullName>
    </submittedName>
</protein>
<name>A0AAV7NUU2_PLEWA</name>
<evidence type="ECO:0000256" key="1">
    <source>
        <dbReference type="SAM" id="MobiDB-lite"/>
    </source>
</evidence>
<feature type="compositionally biased region" description="Basic and acidic residues" evidence="1">
    <location>
        <begin position="1"/>
        <end position="12"/>
    </location>
</feature>
<dbReference type="Proteomes" id="UP001066276">
    <property type="component" value="Chromosome 8"/>
</dbReference>
<gene>
    <name evidence="2" type="ORF">NDU88_006575</name>
</gene>